<dbReference type="Proteomes" id="UP000268093">
    <property type="component" value="Unassembled WGS sequence"/>
</dbReference>
<evidence type="ECO:0000256" key="1">
    <source>
        <dbReference type="SAM" id="Coils"/>
    </source>
</evidence>
<dbReference type="OrthoDB" id="10256309at2759"/>
<reference evidence="2 3" key="1">
    <citation type="journal article" date="2018" name="New Phytol.">
        <title>Phylogenomics of Endogonaceae and evolution of mycorrhizas within Mucoromycota.</title>
        <authorList>
            <person name="Chang Y."/>
            <person name="Desiro A."/>
            <person name="Na H."/>
            <person name="Sandor L."/>
            <person name="Lipzen A."/>
            <person name="Clum A."/>
            <person name="Barry K."/>
            <person name="Grigoriev I.V."/>
            <person name="Martin F.M."/>
            <person name="Stajich J.E."/>
            <person name="Smith M.E."/>
            <person name="Bonito G."/>
            <person name="Spatafora J.W."/>
        </authorList>
    </citation>
    <scope>NUCLEOTIDE SEQUENCE [LARGE SCALE GENOMIC DNA]</scope>
    <source>
        <strain evidence="2 3">GMNB39</strain>
    </source>
</reference>
<sequence length="357" mass="40385">IKVASFTHFCSPLSSQTVNLLSLIPSLPPPPPTSSQTMASDSIRVQAEAHFPAVDNLLNCITSINHVEEPYLRKSLEVRLIRENDLPPVQKKFDDVKAKTELWTLKKADLETWTFEYIFAVIKCDWQRSHDEAISGIKKAKIAETEVKLELEATEEKIREVQSSIEKLAVDARSLDKYRENLVNLFSTIFENTNFLPDKGIQAEIEDLQAEVERLTTDTATLEKVLSLLHTADLSILAGIIEMRTRMDGGASQGIYFPDTAFESIKEARALYPELPAIPRPEQFFKNQKDEFGATFTPLQNFLWDVKKSVGELGVWAHERVVSNQKEACEKQIELGNRTDQWLAERRGILREAAGKA</sequence>
<comment type="caution">
    <text evidence="2">The sequence shown here is derived from an EMBL/GenBank/DDBJ whole genome shotgun (WGS) entry which is preliminary data.</text>
</comment>
<gene>
    <name evidence="2" type="ORF">BC936DRAFT_147067</name>
</gene>
<feature type="coiled-coil region" evidence="1">
    <location>
        <begin position="137"/>
        <end position="171"/>
    </location>
</feature>
<protein>
    <submittedName>
        <fullName evidence="2">Uncharacterized protein</fullName>
    </submittedName>
</protein>
<dbReference type="EMBL" id="RBNI01005985">
    <property type="protein sequence ID" value="RUP46338.1"/>
    <property type="molecule type" value="Genomic_DNA"/>
</dbReference>
<name>A0A433D659_9FUNG</name>
<feature type="non-terminal residue" evidence="2">
    <location>
        <position position="1"/>
    </location>
</feature>
<evidence type="ECO:0000313" key="2">
    <source>
        <dbReference type="EMBL" id="RUP46338.1"/>
    </source>
</evidence>
<organism evidence="2 3">
    <name type="scientific">Jimgerdemannia flammicorona</name>
    <dbReference type="NCBI Taxonomy" id="994334"/>
    <lineage>
        <taxon>Eukaryota</taxon>
        <taxon>Fungi</taxon>
        <taxon>Fungi incertae sedis</taxon>
        <taxon>Mucoromycota</taxon>
        <taxon>Mucoromycotina</taxon>
        <taxon>Endogonomycetes</taxon>
        <taxon>Endogonales</taxon>
        <taxon>Endogonaceae</taxon>
        <taxon>Jimgerdemannia</taxon>
    </lineage>
</organism>
<keyword evidence="3" id="KW-1185">Reference proteome</keyword>
<dbReference type="AlphaFoldDB" id="A0A433D659"/>
<feature type="coiled-coil region" evidence="1">
    <location>
        <begin position="198"/>
        <end position="225"/>
    </location>
</feature>
<evidence type="ECO:0000313" key="3">
    <source>
        <dbReference type="Proteomes" id="UP000268093"/>
    </source>
</evidence>
<keyword evidence="1" id="KW-0175">Coiled coil</keyword>
<accession>A0A433D659</accession>
<proteinExistence type="predicted"/>